<dbReference type="AlphaFoldDB" id="A0A9Q1LXR7"/>
<dbReference type="OrthoDB" id="10467493at2759"/>
<dbReference type="Proteomes" id="UP001152561">
    <property type="component" value="Unassembled WGS sequence"/>
</dbReference>
<feature type="region of interest" description="Disordered" evidence="1">
    <location>
        <begin position="1"/>
        <end position="24"/>
    </location>
</feature>
<gene>
    <name evidence="2" type="ORF">K7X08_028613</name>
</gene>
<comment type="caution">
    <text evidence="2">The sequence shown here is derived from an EMBL/GenBank/DDBJ whole genome shotgun (WGS) entry which is preliminary data.</text>
</comment>
<name>A0A9Q1LXR7_9SOLA</name>
<reference evidence="3" key="1">
    <citation type="journal article" date="2023" name="Proc. Natl. Acad. Sci. U.S.A.">
        <title>Genomic and structural basis for evolution of tropane alkaloid biosynthesis.</title>
        <authorList>
            <person name="Wanga Y.-J."/>
            <person name="Taina T."/>
            <person name="Yua J.-Y."/>
            <person name="Lia J."/>
            <person name="Xua B."/>
            <person name="Chenc J."/>
            <person name="D'Auriad J.C."/>
            <person name="Huanga J.-P."/>
            <person name="Huanga S.-X."/>
        </authorList>
    </citation>
    <scope>NUCLEOTIDE SEQUENCE [LARGE SCALE GENOMIC DNA]</scope>
    <source>
        <strain evidence="3">cv. KIB-2019</strain>
    </source>
</reference>
<proteinExistence type="predicted"/>
<sequence>MIVNVAPSSSINSPATFPVNRSSNIPGLPNPFVLQTKGSIFSCRKITSTTTGRRIVVAATDMKEDDVAEKKTCPVRIMSIVGEASVSPLKSAPWLDVMLHTKD</sequence>
<evidence type="ECO:0000313" key="3">
    <source>
        <dbReference type="Proteomes" id="UP001152561"/>
    </source>
</evidence>
<evidence type="ECO:0000256" key="1">
    <source>
        <dbReference type="SAM" id="MobiDB-lite"/>
    </source>
</evidence>
<keyword evidence="3" id="KW-1185">Reference proteome</keyword>
<dbReference type="EMBL" id="JAJAGQ010000014">
    <property type="protein sequence ID" value="KAJ8544102.1"/>
    <property type="molecule type" value="Genomic_DNA"/>
</dbReference>
<protein>
    <submittedName>
        <fullName evidence="2">Uncharacterized protein</fullName>
    </submittedName>
</protein>
<accession>A0A9Q1LXR7</accession>
<organism evidence="2 3">
    <name type="scientific">Anisodus acutangulus</name>
    <dbReference type="NCBI Taxonomy" id="402998"/>
    <lineage>
        <taxon>Eukaryota</taxon>
        <taxon>Viridiplantae</taxon>
        <taxon>Streptophyta</taxon>
        <taxon>Embryophyta</taxon>
        <taxon>Tracheophyta</taxon>
        <taxon>Spermatophyta</taxon>
        <taxon>Magnoliopsida</taxon>
        <taxon>eudicotyledons</taxon>
        <taxon>Gunneridae</taxon>
        <taxon>Pentapetalae</taxon>
        <taxon>asterids</taxon>
        <taxon>lamiids</taxon>
        <taxon>Solanales</taxon>
        <taxon>Solanaceae</taxon>
        <taxon>Solanoideae</taxon>
        <taxon>Hyoscyameae</taxon>
        <taxon>Anisodus</taxon>
    </lineage>
</organism>
<evidence type="ECO:0000313" key="2">
    <source>
        <dbReference type="EMBL" id="KAJ8544102.1"/>
    </source>
</evidence>